<proteinExistence type="predicted"/>
<evidence type="ECO:0000313" key="1">
    <source>
        <dbReference type="EMBL" id="CAF4228481.1"/>
    </source>
</evidence>
<evidence type="ECO:0000313" key="2">
    <source>
        <dbReference type="Proteomes" id="UP000663866"/>
    </source>
</evidence>
<gene>
    <name evidence="1" type="ORF">OVN521_LOCUS27839</name>
</gene>
<evidence type="ECO:0008006" key="3">
    <source>
        <dbReference type="Google" id="ProtNLM"/>
    </source>
</evidence>
<comment type="caution">
    <text evidence="1">The sequence shown here is derived from an EMBL/GenBank/DDBJ whole genome shotgun (WGS) entry which is preliminary data.</text>
</comment>
<dbReference type="EMBL" id="CAJOBG010007857">
    <property type="protein sequence ID" value="CAF4228481.1"/>
    <property type="molecule type" value="Genomic_DNA"/>
</dbReference>
<organism evidence="1 2">
    <name type="scientific">Rotaria magnacalcarata</name>
    <dbReference type="NCBI Taxonomy" id="392030"/>
    <lineage>
        <taxon>Eukaryota</taxon>
        <taxon>Metazoa</taxon>
        <taxon>Spiralia</taxon>
        <taxon>Gnathifera</taxon>
        <taxon>Rotifera</taxon>
        <taxon>Eurotatoria</taxon>
        <taxon>Bdelloidea</taxon>
        <taxon>Philodinida</taxon>
        <taxon>Philodinidae</taxon>
        <taxon>Rotaria</taxon>
    </lineage>
</organism>
<dbReference type="AlphaFoldDB" id="A0A820D6W3"/>
<reference evidence="1" key="1">
    <citation type="submission" date="2021-02" db="EMBL/GenBank/DDBJ databases">
        <authorList>
            <person name="Nowell W R."/>
        </authorList>
    </citation>
    <scope>NUCLEOTIDE SEQUENCE</scope>
</reference>
<dbReference type="Proteomes" id="UP000663866">
    <property type="component" value="Unassembled WGS sequence"/>
</dbReference>
<protein>
    <recommendedName>
        <fullName evidence="3">Methyltransferase type 11 domain-containing protein</fullName>
    </recommendedName>
</protein>
<sequence>MVIPLLCSIFIISILIFYGSKRTSPHRYFSSSKTCLKSYNASILHQTLYHFSVAHNNAPPTLNYWKSGLKDGLIFMWKNKPKERQYVHDGIHLKGIPMRFSDLVLTSHILEHIANPFKALVEWIRIIRPRDVLVLLLVLSFKERTCDHQRVVVQLEHLINDYRNRTSECDLSNLNEILSSHDLARNVAAGTKEHFKTRSENDFQNRGLHQHVYDQELLYYMLVCVNLDAKGQFT</sequence>
<accession>A0A820D6W3</accession>
<name>A0A820D6W3_9BILA</name>
<keyword evidence="2" id="KW-1185">Reference proteome</keyword>